<feature type="transmembrane region" description="Helical" evidence="7">
    <location>
        <begin position="149"/>
        <end position="170"/>
    </location>
</feature>
<sequence length="471" mass="53292">MDESKIHENGHIGNVELVFQQTSEEILLGFDPTSCEKSRNLFYVLKCSMVKLLLGGADKVIKDQRALKTKLPDLAKGLELHDLRSSLPEKERVYEKSGNSTFLNSSADYEHPLQVENFPTRDHNNLSLINFLAFVMSLVVKIMGFQFSLLISFLTFPIWSSYVLFMFLLFPLQTLDQVRGYFMKKVLGMSGGTCMLFTSSVSKRVNAQKSKAVRIGWALFSSIYVCSVLLGLLAFGFFLGGFVMKHLVEKPIQTRENLNFDYSKASPVAFVPLKDNVGHETRSSARVIPYNHKLQLAVSLTVPDSEYNQKLGVFQVRVDFLAANGNVIASAGHPCMLRYKSHPIRIVETVLKSAPLIAGFQSESQLLNIKMTEFTEGIEPTACMRIILEQRAEYLPGEGIPQIYAASLLLESELPKLKRLVWYWRRTIFVWISIMSFLIELVFIFAFFRPVIVPRPRSGYGKKNARGKVKS</sequence>
<dbReference type="Pfam" id="PF06775">
    <property type="entry name" value="Seipin"/>
    <property type="match status" value="1"/>
</dbReference>
<dbReference type="InterPro" id="IPR009617">
    <property type="entry name" value="Seipin"/>
</dbReference>
<keyword evidence="2 7" id="KW-0812">Transmembrane</keyword>
<evidence type="ECO:0000256" key="4">
    <source>
        <dbReference type="ARBA" id="ARBA00022989"/>
    </source>
</evidence>
<feature type="transmembrane region" description="Helical" evidence="7">
    <location>
        <begin position="428"/>
        <end position="448"/>
    </location>
</feature>
<accession>W9QTN0</accession>
<dbReference type="GO" id="GO:0006629">
    <property type="term" value="P:lipid metabolic process"/>
    <property type="evidence" value="ECO:0007669"/>
    <property type="project" value="UniProtKB-KW"/>
</dbReference>
<name>W9QTN0_9ROSA</name>
<evidence type="ECO:0000256" key="6">
    <source>
        <dbReference type="ARBA" id="ARBA00023136"/>
    </source>
</evidence>
<keyword evidence="4 7" id="KW-1133">Transmembrane helix</keyword>
<dbReference type="eggNOG" id="KOG4200">
    <property type="taxonomic scope" value="Eukaryota"/>
</dbReference>
<keyword evidence="5" id="KW-0443">Lipid metabolism</keyword>
<dbReference type="GO" id="GO:0140042">
    <property type="term" value="P:lipid droplet formation"/>
    <property type="evidence" value="ECO:0007669"/>
    <property type="project" value="UniProtKB-ARBA"/>
</dbReference>
<dbReference type="GO" id="GO:0005789">
    <property type="term" value="C:endoplasmic reticulum membrane"/>
    <property type="evidence" value="ECO:0007669"/>
    <property type="project" value="UniProtKB-SubCell"/>
</dbReference>
<protein>
    <recommendedName>
        <fullName evidence="10">Seipin</fullName>
    </recommendedName>
</protein>
<gene>
    <name evidence="8" type="ORF">L484_017535</name>
</gene>
<dbReference type="AlphaFoldDB" id="W9QTN0"/>
<evidence type="ECO:0000256" key="5">
    <source>
        <dbReference type="ARBA" id="ARBA00023098"/>
    </source>
</evidence>
<evidence type="ECO:0000256" key="2">
    <source>
        <dbReference type="ARBA" id="ARBA00022692"/>
    </source>
</evidence>
<evidence type="ECO:0000256" key="1">
    <source>
        <dbReference type="ARBA" id="ARBA00004477"/>
    </source>
</evidence>
<keyword evidence="6 7" id="KW-0472">Membrane</keyword>
<keyword evidence="3" id="KW-0256">Endoplasmic reticulum</keyword>
<evidence type="ECO:0000313" key="9">
    <source>
        <dbReference type="Proteomes" id="UP000030645"/>
    </source>
</evidence>
<evidence type="ECO:0000256" key="3">
    <source>
        <dbReference type="ARBA" id="ARBA00022824"/>
    </source>
</evidence>
<feature type="transmembrane region" description="Helical" evidence="7">
    <location>
        <begin position="222"/>
        <end position="243"/>
    </location>
</feature>
<dbReference type="STRING" id="981085.W9QTN0"/>
<dbReference type="EMBL" id="KE344155">
    <property type="protein sequence ID" value="EXB54097.1"/>
    <property type="molecule type" value="Genomic_DNA"/>
</dbReference>
<dbReference type="CDD" id="cd23995">
    <property type="entry name" value="Seipin_BSCL2_like"/>
    <property type="match status" value="1"/>
</dbReference>
<dbReference type="PANTHER" id="PTHR21212">
    <property type="entry name" value="BERNARDINELLI-SEIP CONGENITAL LIPODYSTROPHY 2 HOMOLOG BSCL2 PROTEIN"/>
    <property type="match status" value="1"/>
</dbReference>
<evidence type="ECO:0000256" key="7">
    <source>
        <dbReference type="SAM" id="Phobius"/>
    </source>
</evidence>
<evidence type="ECO:0000313" key="8">
    <source>
        <dbReference type="EMBL" id="EXB54097.1"/>
    </source>
</evidence>
<reference evidence="9" key="1">
    <citation type="submission" date="2013-01" db="EMBL/GenBank/DDBJ databases">
        <title>Draft Genome Sequence of a Mulberry Tree, Morus notabilis C.K. Schneid.</title>
        <authorList>
            <person name="He N."/>
            <person name="Zhao S."/>
        </authorList>
    </citation>
    <scope>NUCLEOTIDE SEQUENCE</scope>
</reference>
<feature type="transmembrane region" description="Helical" evidence="7">
    <location>
        <begin position="126"/>
        <end position="143"/>
    </location>
</feature>
<keyword evidence="9" id="KW-1185">Reference proteome</keyword>
<evidence type="ECO:0008006" key="10">
    <source>
        <dbReference type="Google" id="ProtNLM"/>
    </source>
</evidence>
<comment type="subcellular location">
    <subcellularLocation>
        <location evidence="1">Endoplasmic reticulum membrane</location>
        <topology evidence="1">Multi-pass membrane protein</topology>
    </subcellularLocation>
</comment>
<organism evidence="8 9">
    <name type="scientific">Morus notabilis</name>
    <dbReference type="NCBI Taxonomy" id="981085"/>
    <lineage>
        <taxon>Eukaryota</taxon>
        <taxon>Viridiplantae</taxon>
        <taxon>Streptophyta</taxon>
        <taxon>Embryophyta</taxon>
        <taxon>Tracheophyta</taxon>
        <taxon>Spermatophyta</taxon>
        <taxon>Magnoliopsida</taxon>
        <taxon>eudicotyledons</taxon>
        <taxon>Gunneridae</taxon>
        <taxon>Pentapetalae</taxon>
        <taxon>rosids</taxon>
        <taxon>fabids</taxon>
        <taxon>Rosales</taxon>
        <taxon>Moraceae</taxon>
        <taxon>Moreae</taxon>
        <taxon>Morus</taxon>
    </lineage>
</organism>
<proteinExistence type="predicted"/>
<dbReference type="PANTHER" id="PTHR21212:SF6">
    <property type="entry name" value="SEIPIN-2-LIKE"/>
    <property type="match status" value="1"/>
</dbReference>
<dbReference type="Proteomes" id="UP000030645">
    <property type="component" value="Unassembled WGS sequence"/>
</dbReference>